<keyword evidence="4" id="KW-0325">Glycoprotein</keyword>
<dbReference type="PANTHER" id="PTHR12080">
    <property type="entry name" value="SIGNALING LYMPHOCYTIC ACTIVATION MOLECULE"/>
    <property type="match status" value="1"/>
</dbReference>
<dbReference type="InterPro" id="IPR013783">
    <property type="entry name" value="Ig-like_fold"/>
</dbReference>
<organism evidence="8 9">
    <name type="scientific">Albula glossodonta</name>
    <name type="common">roundjaw bonefish</name>
    <dbReference type="NCBI Taxonomy" id="121402"/>
    <lineage>
        <taxon>Eukaryota</taxon>
        <taxon>Metazoa</taxon>
        <taxon>Chordata</taxon>
        <taxon>Craniata</taxon>
        <taxon>Vertebrata</taxon>
        <taxon>Euteleostomi</taxon>
        <taxon>Actinopterygii</taxon>
        <taxon>Neopterygii</taxon>
        <taxon>Teleostei</taxon>
        <taxon>Albuliformes</taxon>
        <taxon>Albulidae</taxon>
        <taxon>Albula</taxon>
    </lineage>
</organism>
<dbReference type="PROSITE" id="PS50835">
    <property type="entry name" value="IG_LIKE"/>
    <property type="match status" value="1"/>
</dbReference>
<dbReference type="GO" id="GO:0016020">
    <property type="term" value="C:membrane"/>
    <property type="evidence" value="ECO:0007669"/>
    <property type="project" value="UniProtKB-SubCell"/>
</dbReference>
<evidence type="ECO:0000259" key="7">
    <source>
        <dbReference type="PROSITE" id="PS50835"/>
    </source>
</evidence>
<evidence type="ECO:0000256" key="6">
    <source>
        <dbReference type="SAM" id="Phobius"/>
    </source>
</evidence>
<comment type="caution">
    <text evidence="8">The sequence shown here is derived from an EMBL/GenBank/DDBJ whole genome shotgun (WGS) entry which is preliminary data.</text>
</comment>
<dbReference type="AlphaFoldDB" id="A0A8T2PJ18"/>
<comment type="subcellular location">
    <subcellularLocation>
        <location evidence="1">Membrane</location>
    </subcellularLocation>
</comment>
<evidence type="ECO:0000256" key="2">
    <source>
        <dbReference type="ARBA" id="ARBA00022729"/>
    </source>
</evidence>
<dbReference type="CDD" id="cd00096">
    <property type="entry name" value="Ig"/>
    <property type="match status" value="1"/>
</dbReference>
<keyword evidence="6" id="KW-1133">Transmembrane helix</keyword>
<dbReference type="InterPro" id="IPR007110">
    <property type="entry name" value="Ig-like_dom"/>
</dbReference>
<evidence type="ECO:0000256" key="1">
    <source>
        <dbReference type="ARBA" id="ARBA00004370"/>
    </source>
</evidence>
<dbReference type="Gene3D" id="2.60.40.10">
    <property type="entry name" value="Immunoglobulins"/>
    <property type="match status" value="2"/>
</dbReference>
<dbReference type="InterPro" id="IPR036179">
    <property type="entry name" value="Ig-like_dom_sf"/>
</dbReference>
<keyword evidence="6" id="KW-0812">Transmembrane</keyword>
<evidence type="ECO:0000256" key="4">
    <source>
        <dbReference type="ARBA" id="ARBA00023180"/>
    </source>
</evidence>
<dbReference type="PANTHER" id="PTHR12080:SF55">
    <property type="entry name" value="LYMPHOCYTE FUNCTION-ASSOCIATED ANTIGEN 3"/>
    <property type="match status" value="1"/>
</dbReference>
<feature type="transmembrane region" description="Helical" evidence="6">
    <location>
        <begin position="180"/>
        <end position="201"/>
    </location>
</feature>
<name>A0A8T2PJ18_9TELE</name>
<dbReference type="EMBL" id="JAFBMS010000010">
    <property type="protein sequence ID" value="KAG9348867.1"/>
    <property type="molecule type" value="Genomic_DNA"/>
</dbReference>
<dbReference type="OrthoDB" id="9427418at2759"/>
<accession>A0A8T2PJ18</accession>
<dbReference type="InterPro" id="IPR015631">
    <property type="entry name" value="CD2/SLAM_rcpt"/>
</dbReference>
<gene>
    <name evidence="8" type="ORF">JZ751_029184</name>
</gene>
<dbReference type="SUPFAM" id="SSF48726">
    <property type="entry name" value="Immunoglobulin"/>
    <property type="match status" value="1"/>
</dbReference>
<keyword evidence="3 6" id="KW-0472">Membrane</keyword>
<evidence type="ECO:0000313" key="9">
    <source>
        <dbReference type="Proteomes" id="UP000824540"/>
    </source>
</evidence>
<reference evidence="8" key="1">
    <citation type="thesis" date="2021" institute="BYU ScholarsArchive" country="Provo, UT, USA">
        <title>Applications of and Algorithms for Genome Assembly and Genomic Analyses with an Emphasis on Marine Teleosts.</title>
        <authorList>
            <person name="Pickett B.D."/>
        </authorList>
    </citation>
    <scope>NUCLEOTIDE SEQUENCE</scope>
    <source>
        <strain evidence="8">HI-2016</strain>
    </source>
</reference>
<evidence type="ECO:0000256" key="5">
    <source>
        <dbReference type="SAM" id="MobiDB-lite"/>
    </source>
</evidence>
<keyword evidence="2" id="KW-0732">Signal</keyword>
<feature type="compositionally biased region" description="Basic and acidic residues" evidence="5">
    <location>
        <begin position="233"/>
        <end position="250"/>
    </location>
</feature>
<feature type="compositionally biased region" description="Basic and acidic residues" evidence="5">
    <location>
        <begin position="410"/>
        <end position="426"/>
    </location>
</feature>
<sequence>MYVYGLAGEEITLSPDATPIQRILWKYNNNKLAEWDTGDPAPEIYRAYEGRTSLNTMSGILTFKPLSGDNQTIYSVEINGAATSKQYKLHVLVPLTEPTVTCQINNSMVTLRCTGDQSPLTEYSWVGPGIQNKPGSELQLSDEDVQHSDAVYTCVVKNPVSNRSEDFDAKTCLPAPGNSGIIAGVIGFLIIALIGVVLCFVPPVRKRLQRLCAQRKPKGHNENFSKNGEGGTSDDKGASGDEEASTKQQEEETVNTSPDRSQPLRGPLPSSTLENGVTVDIHKEQPVQESGHYENISKNGEGGTSDDKGASGNEEASTKQQEETGDYENISKNGEGGTSDDKGASGNEEASTKQQEEETEKENQAGNLEGEEHKNTQGAEAAETSESKDEGGNSEPSDLAEASAQPESDVTGKKDEPSNEEDHAGNRDTGVTVGTVDSAGH</sequence>
<evidence type="ECO:0000313" key="8">
    <source>
        <dbReference type="EMBL" id="KAG9348867.1"/>
    </source>
</evidence>
<protein>
    <recommendedName>
        <fullName evidence="7">Ig-like domain-containing protein</fullName>
    </recommendedName>
</protein>
<dbReference type="Proteomes" id="UP000824540">
    <property type="component" value="Unassembled WGS sequence"/>
</dbReference>
<evidence type="ECO:0000256" key="3">
    <source>
        <dbReference type="ARBA" id="ARBA00023136"/>
    </source>
</evidence>
<feature type="region of interest" description="Disordered" evidence="5">
    <location>
        <begin position="215"/>
        <end position="441"/>
    </location>
</feature>
<keyword evidence="9" id="KW-1185">Reference proteome</keyword>
<feature type="domain" description="Ig-like" evidence="7">
    <location>
        <begin position="94"/>
        <end position="168"/>
    </location>
</feature>
<proteinExistence type="predicted"/>